<dbReference type="EMBL" id="RLII01000004">
    <property type="protein sequence ID" value="RXE59687.1"/>
    <property type="molecule type" value="Genomic_DNA"/>
</dbReference>
<dbReference type="PROSITE" id="PS00491">
    <property type="entry name" value="PROLINE_PEPTIDASE"/>
    <property type="match status" value="1"/>
</dbReference>
<keyword evidence="2" id="KW-0378">Hydrolase</keyword>
<keyword evidence="1 3" id="KW-0479">Metal-binding</keyword>
<organism evidence="6 7">
    <name type="scientific">Acetivibrio mesophilus</name>
    <dbReference type="NCBI Taxonomy" id="2487273"/>
    <lineage>
        <taxon>Bacteria</taxon>
        <taxon>Bacillati</taxon>
        <taxon>Bacillota</taxon>
        <taxon>Clostridia</taxon>
        <taxon>Eubacteriales</taxon>
        <taxon>Oscillospiraceae</taxon>
        <taxon>Acetivibrio</taxon>
    </lineage>
</organism>
<dbReference type="CDD" id="cd01092">
    <property type="entry name" value="APP-like"/>
    <property type="match status" value="1"/>
</dbReference>
<evidence type="ECO:0000259" key="4">
    <source>
        <dbReference type="Pfam" id="PF00557"/>
    </source>
</evidence>
<dbReference type="GO" id="GO:0046872">
    <property type="term" value="F:metal ion binding"/>
    <property type="evidence" value="ECO:0007669"/>
    <property type="project" value="UniProtKB-KW"/>
</dbReference>
<proteinExistence type="inferred from homology"/>
<gene>
    <name evidence="6" type="ORF">EFD62_05050</name>
</gene>
<dbReference type="Proteomes" id="UP000289166">
    <property type="component" value="Unassembled WGS sequence"/>
</dbReference>
<dbReference type="GO" id="GO:0004177">
    <property type="term" value="F:aminopeptidase activity"/>
    <property type="evidence" value="ECO:0007669"/>
    <property type="project" value="UniProtKB-KW"/>
</dbReference>
<feature type="domain" description="Creatinase N-terminal" evidence="5">
    <location>
        <begin position="8"/>
        <end position="132"/>
    </location>
</feature>
<protein>
    <submittedName>
        <fullName evidence="6">Aminopeptidase P family protein</fullName>
    </submittedName>
</protein>
<dbReference type="InterPro" id="IPR001131">
    <property type="entry name" value="Peptidase_M24B_aminopep-P_CS"/>
</dbReference>
<dbReference type="InterPro" id="IPR000994">
    <property type="entry name" value="Pept_M24"/>
</dbReference>
<dbReference type="InterPro" id="IPR000587">
    <property type="entry name" value="Creatinase_N"/>
</dbReference>
<dbReference type="SUPFAM" id="SSF55920">
    <property type="entry name" value="Creatinase/aminopeptidase"/>
    <property type="match status" value="1"/>
</dbReference>
<dbReference type="PANTHER" id="PTHR46112">
    <property type="entry name" value="AMINOPEPTIDASE"/>
    <property type="match status" value="1"/>
</dbReference>
<dbReference type="Pfam" id="PF01321">
    <property type="entry name" value="Creatinase_N"/>
    <property type="match status" value="1"/>
</dbReference>
<name>A0A4Q0I6Y8_9FIRM</name>
<dbReference type="SUPFAM" id="SSF53092">
    <property type="entry name" value="Creatinase/prolidase N-terminal domain"/>
    <property type="match status" value="1"/>
</dbReference>
<feature type="domain" description="Peptidase M24" evidence="4">
    <location>
        <begin position="141"/>
        <end position="341"/>
    </location>
</feature>
<comment type="caution">
    <text evidence="6">The sequence shown here is derived from an EMBL/GenBank/DDBJ whole genome shotgun (WGS) entry which is preliminary data.</text>
</comment>
<dbReference type="InterPro" id="IPR029149">
    <property type="entry name" value="Creatin/AminoP/Spt16_N"/>
</dbReference>
<keyword evidence="6" id="KW-0031">Aminopeptidase</keyword>
<keyword evidence="6" id="KW-0645">Protease</keyword>
<evidence type="ECO:0000256" key="2">
    <source>
        <dbReference type="ARBA" id="ARBA00022801"/>
    </source>
</evidence>
<reference evidence="7" key="1">
    <citation type="submission" date="2018-11" db="EMBL/GenBank/DDBJ databases">
        <title>Genome sequencing of a novel mesophilic and cellulolytic organism within the genus Hungateiclostridium.</title>
        <authorList>
            <person name="Rettenmaier R."/>
            <person name="Liebl W."/>
            <person name="Zverlov V."/>
        </authorList>
    </citation>
    <scope>NUCLEOTIDE SEQUENCE [LARGE SCALE GENOMIC DNA]</scope>
    <source>
        <strain evidence="7">N2K1</strain>
    </source>
</reference>
<keyword evidence="7" id="KW-1185">Reference proteome</keyword>
<dbReference type="OrthoDB" id="9806388at2"/>
<dbReference type="RefSeq" id="WP_069193625.1">
    <property type="nucleotide sequence ID" value="NZ_RLII01000004.1"/>
</dbReference>
<evidence type="ECO:0000313" key="7">
    <source>
        <dbReference type="Proteomes" id="UP000289166"/>
    </source>
</evidence>
<dbReference type="Gene3D" id="3.40.350.10">
    <property type="entry name" value="Creatinase/prolidase N-terminal domain"/>
    <property type="match status" value="1"/>
</dbReference>
<evidence type="ECO:0000259" key="5">
    <source>
        <dbReference type="Pfam" id="PF01321"/>
    </source>
</evidence>
<dbReference type="InterPro" id="IPR036005">
    <property type="entry name" value="Creatinase/aminopeptidase-like"/>
</dbReference>
<evidence type="ECO:0000256" key="3">
    <source>
        <dbReference type="RuleBase" id="RU000590"/>
    </source>
</evidence>
<accession>A0A4Q0I6Y8</accession>
<dbReference type="Gene3D" id="3.90.230.10">
    <property type="entry name" value="Creatinase/methionine aminopeptidase superfamily"/>
    <property type="match status" value="1"/>
</dbReference>
<dbReference type="Pfam" id="PF00557">
    <property type="entry name" value="Peptidase_M24"/>
    <property type="match status" value="1"/>
</dbReference>
<dbReference type="InterPro" id="IPR050659">
    <property type="entry name" value="Peptidase_M24B"/>
</dbReference>
<comment type="similarity">
    <text evidence="3">Belongs to the peptidase M24B family.</text>
</comment>
<dbReference type="AlphaFoldDB" id="A0A4Q0I6Y8"/>
<dbReference type="PANTHER" id="PTHR46112:SF3">
    <property type="entry name" value="AMINOPEPTIDASE YPDF"/>
    <property type="match status" value="1"/>
</dbReference>
<evidence type="ECO:0000256" key="1">
    <source>
        <dbReference type="ARBA" id="ARBA00022723"/>
    </source>
</evidence>
<evidence type="ECO:0000313" key="6">
    <source>
        <dbReference type="EMBL" id="RXE59687.1"/>
    </source>
</evidence>
<sequence length="359" mass="40191">MQNQIENRLHRFRLKLKEKEIDAAIITKNANYFYLSGFTGTFAYLVITQKDAVLVTDFRYREQAKSQAPLFEIMEYSDSIYSLLNKIVKSKGIEILGFEEDYITYKKFKEFEEKLSVKEFKPLEGIVDLLRMKKDPKELDIIKRAVKIADDAFEHVLSFIKPGLKEIEIAAELEYFMKKAGAKGTSFDTIVASGKRSALPHGVATEKVIRLGDAVTMDFGAVFEGYCSDMTRTVFVGRPKEELSKIYYTVLTAQKAALEGAVRGLEGKKIDSIAREIISKNGFGYNFGHGLGHGVGIEIHEEPRLSPSGNIIMDDGMVVTVEPGIYVEGLGGVRIEDMIVINGNNPDVLTSSKKEMIVL</sequence>